<comment type="caution">
    <text evidence="4">The sequence shown here is derived from an EMBL/GenBank/DDBJ whole genome shotgun (WGS) entry which is preliminary data.</text>
</comment>
<reference evidence="4 5" key="1">
    <citation type="submission" date="2021-01" db="EMBL/GenBank/DDBJ databases">
        <title>Whole genome shotgun sequence of Plantactinospora endophytica NBRC 110450.</title>
        <authorList>
            <person name="Komaki H."/>
            <person name="Tamura T."/>
        </authorList>
    </citation>
    <scope>NUCLEOTIDE SEQUENCE [LARGE SCALE GENOMIC DNA]</scope>
    <source>
        <strain evidence="4 5">NBRC 110450</strain>
    </source>
</reference>
<dbReference type="EMBL" id="BONW01000028">
    <property type="protein sequence ID" value="GIG90639.1"/>
    <property type="molecule type" value="Genomic_DNA"/>
</dbReference>
<evidence type="ECO:0000256" key="1">
    <source>
        <dbReference type="SAM" id="MobiDB-lite"/>
    </source>
</evidence>
<feature type="signal peptide" evidence="2">
    <location>
        <begin position="1"/>
        <end position="18"/>
    </location>
</feature>
<dbReference type="PANTHER" id="PTHR36933:SF1">
    <property type="entry name" value="SLL0788 PROTEIN"/>
    <property type="match status" value="1"/>
</dbReference>
<evidence type="ECO:0000313" key="4">
    <source>
        <dbReference type="EMBL" id="GIG90639.1"/>
    </source>
</evidence>
<dbReference type="Proteomes" id="UP000646749">
    <property type="component" value="Unassembled WGS sequence"/>
</dbReference>
<dbReference type="InterPro" id="IPR012347">
    <property type="entry name" value="Ferritin-like"/>
</dbReference>
<protein>
    <recommendedName>
        <fullName evidence="3">DUF305 domain-containing protein</fullName>
    </recommendedName>
</protein>
<sequence>MRKATGMLALALAGLVMMGGGCGRGADPERVAPAPAAVAPPDPSVSPSGPSAPASGPALAPSDAPAADGTPGGAGSGSSANPPNGVDLLFARMMIPHHAQAVRMSRNLLTKSGVSPRVVAIAEFIARDQQREIDEMNAWLESWDQPRVDPADPAAARVHTREGHGMLTEAQLAELASAQGPAADRLYLTRMIEHHLGAIAMAKGAVSAGRNAYVRNLAKHVVNEQGAENEAMRRLIDA</sequence>
<accession>A0ABQ4E7D7</accession>
<feature type="chain" id="PRO_5047086383" description="DUF305 domain-containing protein" evidence="2">
    <location>
        <begin position="19"/>
        <end position="238"/>
    </location>
</feature>
<dbReference type="PANTHER" id="PTHR36933">
    <property type="entry name" value="SLL0788 PROTEIN"/>
    <property type="match status" value="1"/>
</dbReference>
<keyword evidence="5" id="KW-1185">Reference proteome</keyword>
<feature type="compositionally biased region" description="Low complexity" evidence="1">
    <location>
        <begin position="45"/>
        <end position="69"/>
    </location>
</feature>
<dbReference type="Gene3D" id="1.20.1260.10">
    <property type="match status" value="1"/>
</dbReference>
<organism evidence="4 5">
    <name type="scientific">Plantactinospora endophytica</name>
    <dbReference type="NCBI Taxonomy" id="673535"/>
    <lineage>
        <taxon>Bacteria</taxon>
        <taxon>Bacillati</taxon>
        <taxon>Actinomycetota</taxon>
        <taxon>Actinomycetes</taxon>
        <taxon>Micromonosporales</taxon>
        <taxon>Micromonosporaceae</taxon>
        <taxon>Plantactinospora</taxon>
    </lineage>
</organism>
<feature type="domain" description="DUF305" evidence="3">
    <location>
        <begin position="87"/>
        <end position="235"/>
    </location>
</feature>
<dbReference type="PROSITE" id="PS51257">
    <property type="entry name" value="PROKAR_LIPOPROTEIN"/>
    <property type="match status" value="1"/>
</dbReference>
<name>A0ABQ4E7D7_9ACTN</name>
<evidence type="ECO:0000259" key="3">
    <source>
        <dbReference type="Pfam" id="PF03713"/>
    </source>
</evidence>
<dbReference type="InterPro" id="IPR005183">
    <property type="entry name" value="DUF305_CopM-like"/>
</dbReference>
<keyword evidence="2" id="KW-0732">Signal</keyword>
<dbReference type="RefSeq" id="WP_203869036.1">
    <property type="nucleotide sequence ID" value="NZ_BONW01000028.1"/>
</dbReference>
<gene>
    <name evidence="4" type="ORF">Pen02_55750</name>
</gene>
<evidence type="ECO:0000256" key="2">
    <source>
        <dbReference type="SAM" id="SignalP"/>
    </source>
</evidence>
<proteinExistence type="predicted"/>
<dbReference type="Pfam" id="PF03713">
    <property type="entry name" value="DUF305"/>
    <property type="match status" value="1"/>
</dbReference>
<feature type="region of interest" description="Disordered" evidence="1">
    <location>
        <begin position="24"/>
        <end position="81"/>
    </location>
</feature>
<evidence type="ECO:0000313" key="5">
    <source>
        <dbReference type="Proteomes" id="UP000646749"/>
    </source>
</evidence>